<comment type="caution">
    <text evidence="1">The sequence shown here is derived from an EMBL/GenBank/DDBJ whole genome shotgun (WGS) entry which is preliminary data.</text>
</comment>
<reference evidence="1 2" key="1">
    <citation type="submission" date="2020-04" db="EMBL/GenBank/DDBJ databases">
        <title>Draft Whole-Genome sequence of Marichromatium bheemlicum DSM 18632, type strain.</title>
        <authorList>
            <person name="Kyndt J.A."/>
            <person name="Meyer T.E."/>
        </authorList>
    </citation>
    <scope>NUCLEOTIDE SEQUENCE [LARGE SCALE GENOMIC DNA]</scope>
    <source>
        <strain evidence="1 2">DSM 18632</strain>
    </source>
</reference>
<protein>
    <submittedName>
        <fullName evidence="1">Uncharacterized protein</fullName>
    </submittedName>
</protein>
<accession>A0ABX1I6L7</accession>
<organism evidence="1 2">
    <name type="scientific">Marichromatium bheemlicum</name>
    <dbReference type="NCBI Taxonomy" id="365339"/>
    <lineage>
        <taxon>Bacteria</taxon>
        <taxon>Pseudomonadati</taxon>
        <taxon>Pseudomonadota</taxon>
        <taxon>Gammaproteobacteria</taxon>
        <taxon>Chromatiales</taxon>
        <taxon>Chromatiaceae</taxon>
        <taxon>Marichromatium</taxon>
    </lineage>
</organism>
<keyword evidence="2" id="KW-1185">Reference proteome</keyword>
<gene>
    <name evidence="1" type="ORF">HF203_01350</name>
</gene>
<dbReference type="EMBL" id="JAAXKX010000001">
    <property type="protein sequence ID" value="NKN31872.1"/>
    <property type="molecule type" value="Genomic_DNA"/>
</dbReference>
<dbReference type="RefSeq" id="WP_168665797.1">
    <property type="nucleotide sequence ID" value="NZ_JAAXKX010000001.1"/>
</dbReference>
<dbReference type="Proteomes" id="UP000740754">
    <property type="component" value="Unassembled WGS sequence"/>
</dbReference>
<evidence type="ECO:0000313" key="2">
    <source>
        <dbReference type="Proteomes" id="UP000740754"/>
    </source>
</evidence>
<evidence type="ECO:0000313" key="1">
    <source>
        <dbReference type="EMBL" id="NKN31872.1"/>
    </source>
</evidence>
<name>A0ABX1I6L7_9GAMM</name>
<proteinExistence type="predicted"/>
<sequence length="68" mass="7235">MINLITLAALSFSLSTQLPIPAQDQGWDKDAADNQMLEPVAGWVAGCPPFCATEPQPITTETLANHPS</sequence>